<dbReference type="PATRIC" id="fig|246787.4.peg.188"/>
<name>A0A0P0FK44_9BACE</name>
<evidence type="ECO:0000256" key="1">
    <source>
        <dbReference type="ARBA" id="ARBA00010062"/>
    </source>
</evidence>
<evidence type="ECO:0000313" key="5">
    <source>
        <dbReference type="Proteomes" id="UP000061809"/>
    </source>
</evidence>
<sequence>MKKVLSIIVLCAVCLIGFNSCQSKHEVKIIKVGAVLPMTGSLSGLGTSIKGGLELAINELNADSVKYELIVEDVASEQRNVITAYNKLKVSGVDIFVTAGSAYSLALKPNAIRDNKLLFCIASHPGITKDENWEMFKIGNSSVEESEAIVKYLKQYTGKLALLYPNTEYGIPFEETICRNQRDIILKKYDESKDDYKNDIQSVIKEKPERIILIGFSSSMGKVLKSIRAYGFKGEIICNLGLTNSDVMKAAGDAIVDTYYIDYDINKNAETTKRNQFLLEKYHSNFSSTSYLAYAIPFCIDASYANLRTDIKKASENIKGLKELYVNKEYLFQIDTNGDVRPTLTIKKYEL</sequence>
<protein>
    <recommendedName>
        <fullName evidence="3">Leucine-binding protein domain-containing protein</fullName>
    </recommendedName>
</protein>
<dbReference type="PANTHER" id="PTHR30483">
    <property type="entry name" value="LEUCINE-SPECIFIC-BINDING PROTEIN"/>
    <property type="match status" value="1"/>
</dbReference>
<comment type="similarity">
    <text evidence="1">Belongs to the leucine-binding protein family.</text>
</comment>
<evidence type="ECO:0000256" key="2">
    <source>
        <dbReference type="ARBA" id="ARBA00022729"/>
    </source>
</evidence>
<keyword evidence="2" id="KW-0732">Signal</keyword>
<dbReference type="AlphaFoldDB" id="A0A0P0FK44"/>
<organism evidence="4 5">
    <name type="scientific">Bacteroides cellulosilyticus</name>
    <dbReference type="NCBI Taxonomy" id="246787"/>
    <lineage>
        <taxon>Bacteria</taxon>
        <taxon>Pseudomonadati</taxon>
        <taxon>Bacteroidota</taxon>
        <taxon>Bacteroidia</taxon>
        <taxon>Bacteroidales</taxon>
        <taxon>Bacteroidaceae</taxon>
        <taxon>Bacteroides</taxon>
    </lineage>
</organism>
<dbReference type="Pfam" id="PF13458">
    <property type="entry name" value="Peripla_BP_6"/>
    <property type="match status" value="1"/>
</dbReference>
<feature type="domain" description="Leucine-binding protein" evidence="3">
    <location>
        <begin position="30"/>
        <end position="288"/>
    </location>
</feature>
<evidence type="ECO:0000259" key="3">
    <source>
        <dbReference type="Pfam" id="PF13458"/>
    </source>
</evidence>
<dbReference type="InterPro" id="IPR051010">
    <property type="entry name" value="BCAA_transport"/>
</dbReference>
<proteinExistence type="inferred from homology"/>
<dbReference type="RefSeq" id="WP_029427044.1">
    <property type="nucleotide sequence ID" value="NZ_CP012801.1"/>
</dbReference>
<dbReference type="Proteomes" id="UP000061809">
    <property type="component" value="Chromosome"/>
</dbReference>
<dbReference type="PANTHER" id="PTHR30483:SF6">
    <property type="entry name" value="PERIPLASMIC BINDING PROTEIN OF ABC TRANSPORTER FOR NATURAL AMINO ACIDS"/>
    <property type="match status" value="1"/>
</dbReference>
<evidence type="ECO:0000313" key="4">
    <source>
        <dbReference type="EMBL" id="ALJ57456.1"/>
    </source>
</evidence>
<dbReference type="KEGG" id="bcel:BcellWH2_00180"/>
<dbReference type="Gene3D" id="3.40.50.2300">
    <property type="match status" value="2"/>
</dbReference>
<dbReference type="InterPro" id="IPR028082">
    <property type="entry name" value="Peripla_BP_I"/>
</dbReference>
<reference evidence="4 5" key="1">
    <citation type="journal article" date="2015" name="Science">
        <title>Genetic determinants of in vivo fitness and diet responsiveness in multiple human gut Bacteroides.</title>
        <authorList>
            <person name="Wu M."/>
            <person name="McNulty N.P."/>
            <person name="Rodionov D.A."/>
            <person name="Khoroshkin M.S."/>
            <person name="Griffin N.W."/>
            <person name="Cheng J."/>
            <person name="Latreille P."/>
            <person name="Kerstetter R.A."/>
            <person name="Terrapon N."/>
            <person name="Henrissat B."/>
            <person name="Osterman A.L."/>
            <person name="Gordon J.I."/>
        </authorList>
    </citation>
    <scope>NUCLEOTIDE SEQUENCE [LARGE SCALE GENOMIC DNA]</scope>
    <source>
        <strain evidence="4 5">WH2</strain>
    </source>
</reference>
<dbReference type="EMBL" id="CP012801">
    <property type="protein sequence ID" value="ALJ57456.1"/>
    <property type="molecule type" value="Genomic_DNA"/>
</dbReference>
<gene>
    <name evidence="4" type="ORF">BcellWH2_00180</name>
</gene>
<dbReference type="InterPro" id="IPR028081">
    <property type="entry name" value="Leu-bd"/>
</dbReference>
<dbReference type="SUPFAM" id="SSF53822">
    <property type="entry name" value="Periplasmic binding protein-like I"/>
    <property type="match status" value="1"/>
</dbReference>
<accession>A0A0P0FK44</accession>